<dbReference type="AlphaFoldDB" id="M7VYX7"/>
<accession>M7VYX7</accession>
<evidence type="ECO:0000313" key="2">
    <source>
        <dbReference type="Proteomes" id="UP000030780"/>
    </source>
</evidence>
<dbReference type="Proteomes" id="UP000030780">
    <property type="component" value="Unassembled WGS sequence"/>
</dbReference>
<reference evidence="1 2" key="1">
    <citation type="submission" date="2013-01" db="EMBL/GenBank/DDBJ databases">
        <authorList>
            <person name="Inman J."/>
            <person name="Zafar N."/>
            <person name="Lorenzi H."/>
            <person name="Caler E."/>
        </authorList>
    </citation>
    <scope>NUCLEOTIDE SEQUENCE [LARGE SCALE GENOMIC DNA]</scope>
    <source>
        <strain evidence="1 2">HM-3:IMSS</strain>
    </source>
</reference>
<dbReference type="VEuPathDB" id="AmoebaDB:KM1_323680"/>
<protein>
    <submittedName>
        <fullName evidence="1">Uncharacterized protein</fullName>
    </submittedName>
</protein>
<sequence length="41" mass="4662">MSYCSDYEISIFEMNGKVKGKSKWYTGGEQALASIKERVQV</sequence>
<gene>
    <name evidence="1" type="ORF">KM1_323680</name>
</gene>
<proteinExistence type="predicted"/>
<organism evidence="1 2">
    <name type="scientific">Entamoeba histolytica HM-3:IMSS</name>
    <dbReference type="NCBI Taxonomy" id="885315"/>
    <lineage>
        <taxon>Eukaryota</taxon>
        <taxon>Amoebozoa</taxon>
        <taxon>Evosea</taxon>
        <taxon>Archamoebae</taxon>
        <taxon>Mastigamoebida</taxon>
        <taxon>Entamoebidae</taxon>
        <taxon>Entamoeba</taxon>
    </lineage>
</organism>
<dbReference type="EMBL" id="KB638893">
    <property type="protein sequence ID" value="EMS10846.1"/>
    <property type="molecule type" value="Genomic_DNA"/>
</dbReference>
<evidence type="ECO:0000313" key="1">
    <source>
        <dbReference type="EMBL" id="EMS10846.1"/>
    </source>
</evidence>
<name>M7VYX7_ENTHI</name>